<dbReference type="Pfam" id="PF01937">
    <property type="entry name" value="ARMT1-like_dom"/>
    <property type="match status" value="1"/>
</dbReference>
<dbReference type="InterPro" id="IPR014444">
    <property type="entry name" value="PH1575-like"/>
</dbReference>
<evidence type="ECO:0000259" key="1">
    <source>
        <dbReference type="Pfam" id="PF01937"/>
    </source>
</evidence>
<evidence type="ECO:0000313" key="2">
    <source>
        <dbReference type="EMBL" id="VFJ47376.1"/>
    </source>
</evidence>
<feature type="domain" description="Damage-control phosphatase ARMT1-like metal-binding" evidence="1">
    <location>
        <begin position="5"/>
        <end position="280"/>
    </location>
</feature>
<dbReference type="SUPFAM" id="SSF111321">
    <property type="entry name" value="AF1104-like"/>
    <property type="match status" value="1"/>
</dbReference>
<sequence length="286" mass="31457">MKSHLDCYPCFLKQAVETGRLATDDEAVHWRILRETLARVEAFPRDRAPIGMGKEIQRIVRRLAGNPDPYREIKKAYNRKAADLLPLVESEIAASDNGTLAALRIIALANIIDFGLFDPGKIDLPGFLHTKRGADFQGAVSPEAFIAAMDRANSILYVADNCGEIIFDCHFINRFLADKRVHLSVRGEPVLNDATREDIEGVFLHGNVTVLDTGDDSPGIVLETCGEAFRKAYEQADLVILKGQGNFEGIGTPGRDNVYSLFVAKCPVIARHIGCKQNDLVLTIPG</sequence>
<dbReference type="Gene3D" id="1.10.285.20">
    <property type="entry name" value="Uncharacterised protein PF01937, DUF89, domain 2"/>
    <property type="match status" value="1"/>
</dbReference>
<gene>
    <name evidence="2" type="ORF">BECKDK2373C_GA0170839_101815</name>
</gene>
<dbReference type="PIRSF" id="PIRSF006593">
    <property type="entry name" value="UCP006593"/>
    <property type="match status" value="1"/>
</dbReference>
<dbReference type="EMBL" id="CAADEY010000018">
    <property type="protein sequence ID" value="VFJ47376.1"/>
    <property type="molecule type" value="Genomic_DNA"/>
</dbReference>
<dbReference type="Gene3D" id="3.40.50.10880">
    <property type="entry name" value="Uncharacterised protein PF01937, DUF89, domain 3"/>
    <property type="match status" value="1"/>
</dbReference>
<accession>A0A450S664</accession>
<protein>
    <recommendedName>
        <fullName evidence="1">Damage-control phosphatase ARMT1-like metal-binding domain-containing protein</fullName>
    </recommendedName>
</protein>
<dbReference type="Gene3D" id="1.10.8.380">
    <property type="entry name" value="Uncharacterised protein PF01937, DUF89, domain 1"/>
    <property type="match status" value="1"/>
</dbReference>
<proteinExistence type="predicted"/>
<name>A0A450S664_9GAMM</name>
<dbReference type="InterPro" id="IPR002791">
    <property type="entry name" value="ARMT1-like_metal-bd"/>
</dbReference>
<reference evidence="2" key="1">
    <citation type="submission" date="2019-02" db="EMBL/GenBank/DDBJ databases">
        <authorList>
            <person name="Gruber-Vodicka R. H."/>
            <person name="Seah K. B. B."/>
        </authorList>
    </citation>
    <scope>NUCLEOTIDE SEQUENCE</scope>
    <source>
        <strain evidence="2">BECK_DK161</strain>
    </source>
</reference>
<organism evidence="2">
    <name type="scientific">Candidatus Kentrum sp. DK</name>
    <dbReference type="NCBI Taxonomy" id="2126562"/>
    <lineage>
        <taxon>Bacteria</taxon>
        <taxon>Pseudomonadati</taxon>
        <taxon>Pseudomonadota</taxon>
        <taxon>Gammaproteobacteria</taxon>
        <taxon>Candidatus Kentrum</taxon>
    </lineage>
</organism>
<dbReference type="AlphaFoldDB" id="A0A450S664"/>
<dbReference type="InterPro" id="IPR036075">
    <property type="entry name" value="ARMT-1-like_metal-bd_sf"/>
</dbReference>